<comment type="caution">
    <text evidence="4">The sequence shown here is derived from an EMBL/GenBank/DDBJ whole genome shotgun (WGS) entry which is preliminary data.</text>
</comment>
<dbReference type="AlphaFoldDB" id="A0A2M9BST0"/>
<dbReference type="EMBL" id="PGFA01000001">
    <property type="protein sequence ID" value="PJJ61008.1"/>
    <property type="molecule type" value="Genomic_DNA"/>
</dbReference>
<dbReference type="InterPro" id="IPR050491">
    <property type="entry name" value="AmpC-like"/>
</dbReference>
<dbReference type="InterPro" id="IPR012338">
    <property type="entry name" value="Beta-lactam/transpept-like"/>
</dbReference>
<dbReference type="PANTHER" id="PTHR46825">
    <property type="entry name" value="D-ALANYL-D-ALANINE-CARBOXYPEPTIDASE/ENDOPEPTIDASE AMPH"/>
    <property type="match status" value="1"/>
</dbReference>
<evidence type="ECO:0000256" key="1">
    <source>
        <dbReference type="SAM" id="Phobius"/>
    </source>
</evidence>
<evidence type="ECO:0000313" key="4">
    <source>
        <dbReference type="EMBL" id="PJJ61008.1"/>
    </source>
</evidence>
<dbReference type="PANTHER" id="PTHR46825:SF9">
    <property type="entry name" value="BETA-LACTAMASE-RELATED DOMAIN-CONTAINING PROTEIN"/>
    <property type="match status" value="1"/>
</dbReference>
<dbReference type="Pfam" id="PF00144">
    <property type="entry name" value="Beta-lactamase"/>
    <property type="match status" value="1"/>
</dbReference>
<feature type="transmembrane region" description="Helical" evidence="1">
    <location>
        <begin position="559"/>
        <end position="584"/>
    </location>
</feature>
<feature type="chain" id="PRO_5014650606" evidence="2">
    <location>
        <begin position="19"/>
        <end position="626"/>
    </location>
</feature>
<gene>
    <name evidence="4" type="ORF">CLV45_2445</name>
</gene>
<accession>A0A2M9BST0</accession>
<feature type="transmembrane region" description="Helical" evidence="1">
    <location>
        <begin position="529"/>
        <end position="553"/>
    </location>
</feature>
<feature type="transmembrane region" description="Helical" evidence="1">
    <location>
        <begin position="493"/>
        <end position="517"/>
    </location>
</feature>
<organism evidence="4 5">
    <name type="scientific">Hymenobacter chitinivorans DSM 11115</name>
    <dbReference type="NCBI Taxonomy" id="1121954"/>
    <lineage>
        <taxon>Bacteria</taxon>
        <taxon>Pseudomonadati</taxon>
        <taxon>Bacteroidota</taxon>
        <taxon>Cytophagia</taxon>
        <taxon>Cytophagales</taxon>
        <taxon>Hymenobacteraceae</taxon>
        <taxon>Hymenobacter</taxon>
    </lineage>
</organism>
<dbReference type="Gene3D" id="3.40.710.10">
    <property type="entry name" value="DD-peptidase/beta-lactamase superfamily"/>
    <property type="match status" value="1"/>
</dbReference>
<keyword evidence="1" id="KW-0472">Membrane</keyword>
<keyword evidence="5" id="KW-1185">Reference proteome</keyword>
<dbReference type="OrthoDB" id="9793489at2"/>
<evidence type="ECO:0000313" key="5">
    <source>
        <dbReference type="Proteomes" id="UP000228535"/>
    </source>
</evidence>
<proteinExistence type="predicted"/>
<protein>
    <submittedName>
        <fullName evidence="4">CubicO group peptidase (Beta-lactamase class C family)</fullName>
    </submittedName>
</protein>
<feature type="domain" description="Beta-lactamase-related" evidence="3">
    <location>
        <begin position="39"/>
        <end position="362"/>
    </location>
</feature>
<feature type="signal peptide" evidence="2">
    <location>
        <begin position="1"/>
        <end position="18"/>
    </location>
</feature>
<dbReference type="RefSeq" id="WP_100336630.1">
    <property type="nucleotide sequence ID" value="NZ_PGFA01000001.1"/>
</dbReference>
<reference evidence="4 5" key="1">
    <citation type="submission" date="2017-11" db="EMBL/GenBank/DDBJ databases">
        <title>Genomic Encyclopedia of Archaeal and Bacterial Type Strains, Phase II (KMG-II): From Individual Species to Whole Genera.</title>
        <authorList>
            <person name="Goeker M."/>
        </authorList>
    </citation>
    <scope>NUCLEOTIDE SEQUENCE [LARGE SCALE GENOMIC DNA]</scope>
    <source>
        <strain evidence="4 5">DSM 11115</strain>
    </source>
</reference>
<keyword evidence="2" id="KW-0732">Signal</keyword>
<keyword evidence="1" id="KW-0812">Transmembrane</keyword>
<name>A0A2M9BST0_9BACT</name>
<dbReference type="InterPro" id="IPR001466">
    <property type="entry name" value="Beta-lactam-related"/>
</dbReference>
<evidence type="ECO:0000256" key="2">
    <source>
        <dbReference type="SAM" id="SignalP"/>
    </source>
</evidence>
<keyword evidence="1" id="KW-1133">Transmembrane helix</keyword>
<sequence>MKKLLLLALLGAFNSAVGQVPQPTRGARTVTTLPQLTDSIQGIMRREHMPGLMLTIVAHDTVLFEGGLGLADVENKRPVTAHTLFRLGSITKMFVATGLLQLVAQGQLSLHDEVRQLAPEIGIDNPWEATDPVRVVHLLEHTAGFEDISLNHMYNTTATDPRGAAAVQVFRRELRCRWRPGERMSYSNSGYQLAGYLLEKRSGQPYEHYLSQHLLRPLGMPDATADLRPAANPLLARGYRYSDDQYRRIRPLPIYAGPAGSLSASAADMTRWVQFFLHDFRAPDGTALLPATARQEMETAHTPLEARAGLTTGYGLANMPMNWRGKAVFRGHGGSIDGFFSSFAYNRALGVGYALSNNGDQRTTSIDKVVREFLLRQAPTPPEPRAVSLNTAAVAPYLGHYQNAAPRNQIFGLADYLLGDQHLTQQGQLLLLQPLIGQPDTLLATGPLTFRRPGEQAASIVLTHDHDGRRTLVTAKSYFLEASAGWWWLRPALLGLSLLLVLTASVAGLVWLVLALRRRLPRAQVLPRLLPLLAITALLAAVGAFASLASHLWDAGHVSLSTVLISAGPLAFAVFSLAGLLLTLRRFGQFRSRIVAWYLLLTYGALGWLAAALASYGWLSLGLWSV</sequence>
<dbReference type="SUPFAM" id="SSF56601">
    <property type="entry name" value="beta-lactamase/transpeptidase-like"/>
    <property type="match status" value="1"/>
</dbReference>
<dbReference type="Proteomes" id="UP000228535">
    <property type="component" value="Unassembled WGS sequence"/>
</dbReference>
<feature type="transmembrane region" description="Helical" evidence="1">
    <location>
        <begin position="596"/>
        <end position="619"/>
    </location>
</feature>
<evidence type="ECO:0000259" key="3">
    <source>
        <dbReference type="Pfam" id="PF00144"/>
    </source>
</evidence>